<gene>
    <name evidence="3" type="ORF">OBBRIDRAFT_56947</name>
</gene>
<evidence type="ECO:0000313" key="4">
    <source>
        <dbReference type="Proteomes" id="UP000250043"/>
    </source>
</evidence>
<protein>
    <submittedName>
        <fullName evidence="3">Uncharacterized protein</fullName>
    </submittedName>
</protein>
<evidence type="ECO:0000256" key="2">
    <source>
        <dbReference type="SAM" id="Phobius"/>
    </source>
</evidence>
<evidence type="ECO:0000313" key="3">
    <source>
        <dbReference type="EMBL" id="OCH88896.1"/>
    </source>
</evidence>
<keyword evidence="4" id="KW-1185">Reference proteome</keyword>
<sequence length="253" mass="28541">MKASRKTKTPDDTIPSISSFYPAIPGAWQETFSGSTSSVFISVSREVFIHFDPPQDEQPSTADERELAELDDAESEDDFCDDFIILPDTNRIDIVKFILQELPSILRAKGTSDLTRAALRVLLFLPWCVAVGGTILLSPQHLESVVFAPGYAKSPRGLHRFAYWADCAMHHVFIFLACTITFCWWNLSYGMILAAGMLARFLYVWHDFRTDESIPLGEDDKQSLYSIATLSYTDEDDPMVRSTVIEEHSEVVQ</sequence>
<proteinExistence type="predicted"/>
<accession>A0A8E2AQR3</accession>
<feature type="region of interest" description="Disordered" evidence="1">
    <location>
        <begin position="52"/>
        <end position="74"/>
    </location>
</feature>
<name>A0A8E2AQR3_9APHY</name>
<reference evidence="3 4" key="1">
    <citation type="submission" date="2016-07" db="EMBL/GenBank/DDBJ databases">
        <title>Draft genome of the white-rot fungus Obba rivulosa 3A-2.</title>
        <authorList>
            <consortium name="DOE Joint Genome Institute"/>
            <person name="Miettinen O."/>
            <person name="Riley R."/>
            <person name="Acob R."/>
            <person name="Barry K."/>
            <person name="Cullen D."/>
            <person name="De Vries R."/>
            <person name="Hainaut M."/>
            <person name="Hatakka A."/>
            <person name="Henrissat B."/>
            <person name="Hilden K."/>
            <person name="Kuo R."/>
            <person name="Labutti K."/>
            <person name="Lipzen A."/>
            <person name="Makela M.R."/>
            <person name="Sandor L."/>
            <person name="Spatafora J.W."/>
            <person name="Grigoriev I.V."/>
            <person name="Hibbett D.S."/>
        </authorList>
    </citation>
    <scope>NUCLEOTIDE SEQUENCE [LARGE SCALE GENOMIC DNA]</scope>
    <source>
        <strain evidence="3 4">3A-2</strain>
    </source>
</reference>
<keyword evidence="2" id="KW-1133">Transmembrane helix</keyword>
<feature type="transmembrane region" description="Helical" evidence="2">
    <location>
        <begin position="117"/>
        <end position="137"/>
    </location>
</feature>
<dbReference type="EMBL" id="KV722440">
    <property type="protein sequence ID" value="OCH88896.1"/>
    <property type="molecule type" value="Genomic_DNA"/>
</dbReference>
<evidence type="ECO:0000256" key="1">
    <source>
        <dbReference type="SAM" id="MobiDB-lite"/>
    </source>
</evidence>
<keyword evidence="2" id="KW-0812">Transmembrane</keyword>
<dbReference type="AlphaFoldDB" id="A0A8E2AQR3"/>
<organism evidence="3 4">
    <name type="scientific">Obba rivulosa</name>
    <dbReference type="NCBI Taxonomy" id="1052685"/>
    <lineage>
        <taxon>Eukaryota</taxon>
        <taxon>Fungi</taxon>
        <taxon>Dikarya</taxon>
        <taxon>Basidiomycota</taxon>
        <taxon>Agaricomycotina</taxon>
        <taxon>Agaricomycetes</taxon>
        <taxon>Polyporales</taxon>
        <taxon>Gelatoporiaceae</taxon>
        <taxon>Obba</taxon>
    </lineage>
</organism>
<dbReference type="OrthoDB" id="2752889at2759"/>
<dbReference type="Proteomes" id="UP000250043">
    <property type="component" value="Unassembled WGS sequence"/>
</dbReference>
<keyword evidence="2" id="KW-0472">Membrane</keyword>
<feature type="transmembrane region" description="Helical" evidence="2">
    <location>
        <begin position="172"/>
        <end position="199"/>
    </location>
</feature>